<dbReference type="InterPro" id="IPR016181">
    <property type="entry name" value="Acyl_CoA_acyltransferase"/>
</dbReference>
<dbReference type="InterPro" id="IPR050769">
    <property type="entry name" value="NAT_camello-type"/>
</dbReference>
<keyword evidence="4" id="KW-1185">Reference proteome</keyword>
<accession>A0ABN2LAR5</accession>
<organism evidence="3 4">
    <name type="scientific">Leucobacter iarius</name>
    <dbReference type="NCBI Taxonomy" id="333963"/>
    <lineage>
        <taxon>Bacteria</taxon>
        <taxon>Bacillati</taxon>
        <taxon>Actinomycetota</taxon>
        <taxon>Actinomycetes</taxon>
        <taxon>Micrococcales</taxon>
        <taxon>Microbacteriaceae</taxon>
        <taxon>Leucobacter</taxon>
    </lineage>
</organism>
<evidence type="ECO:0000313" key="3">
    <source>
        <dbReference type="EMBL" id="GAA1781900.1"/>
    </source>
</evidence>
<feature type="domain" description="N-acetyltransferase" evidence="2">
    <location>
        <begin position="162"/>
        <end position="322"/>
    </location>
</feature>
<dbReference type="CDD" id="cd04301">
    <property type="entry name" value="NAT_SF"/>
    <property type="match status" value="2"/>
</dbReference>
<keyword evidence="1" id="KW-0808">Transferase</keyword>
<comment type="caution">
    <text evidence="3">The sequence shown here is derived from an EMBL/GenBank/DDBJ whole genome shotgun (WGS) entry which is preliminary data.</text>
</comment>
<evidence type="ECO:0000256" key="1">
    <source>
        <dbReference type="ARBA" id="ARBA00022679"/>
    </source>
</evidence>
<dbReference type="EMBL" id="BAAAOB010000001">
    <property type="protein sequence ID" value="GAA1781900.1"/>
    <property type="molecule type" value="Genomic_DNA"/>
</dbReference>
<dbReference type="InterPro" id="IPR000182">
    <property type="entry name" value="GNAT_dom"/>
</dbReference>
<gene>
    <name evidence="3" type="ORF">GCM10009768_08570</name>
</gene>
<dbReference type="Pfam" id="PF00583">
    <property type="entry name" value="Acetyltransf_1"/>
    <property type="match status" value="2"/>
</dbReference>
<evidence type="ECO:0000313" key="4">
    <source>
        <dbReference type="Proteomes" id="UP001500851"/>
    </source>
</evidence>
<sequence length="326" mass="34734">MHRAYAAGPYAADLDGNEAWLATERDTAGRDAAGRVLVAVRTEAPGEVVGAVSVLRGGGAYTKLAAPGEAELRLVAVDPAAQGSGLGAALTRAGTELALRWGVDAIRLDTGERNPAQHLYAKLGYERTPERDTSLADGGYGGSLTYAYPLGGDAAGPIDTSVRVREIRSTDVEAVSALVLAAYRDTYEGLDSGYLNEIADVAGRMRDGIVWVAEDRDSGELLGTITTPRPGKTLSDVARPGELDIRLLGVGAAARGRGIGERLTRLGITLARLRGNSRLVLNTGLMMEPAWRLYERLGFERLVDRERQFTRPDGTVVHLLAYGYDV</sequence>
<evidence type="ECO:0000259" key="2">
    <source>
        <dbReference type="PROSITE" id="PS51186"/>
    </source>
</evidence>
<dbReference type="Gene3D" id="3.40.630.30">
    <property type="match status" value="2"/>
</dbReference>
<reference evidence="3 4" key="1">
    <citation type="journal article" date="2019" name="Int. J. Syst. Evol. Microbiol.">
        <title>The Global Catalogue of Microorganisms (GCM) 10K type strain sequencing project: providing services to taxonomists for standard genome sequencing and annotation.</title>
        <authorList>
            <consortium name="The Broad Institute Genomics Platform"/>
            <consortium name="The Broad Institute Genome Sequencing Center for Infectious Disease"/>
            <person name="Wu L."/>
            <person name="Ma J."/>
        </authorList>
    </citation>
    <scope>NUCLEOTIDE SEQUENCE [LARGE SCALE GENOMIC DNA]</scope>
    <source>
        <strain evidence="3 4">JCM 14736</strain>
    </source>
</reference>
<protein>
    <recommendedName>
        <fullName evidence="2">N-acetyltransferase domain-containing protein</fullName>
    </recommendedName>
</protein>
<dbReference type="PANTHER" id="PTHR13947:SF37">
    <property type="entry name" value="LD18367P"/>
    <property type="match status" value="1"/>
</dbReference>
<dbReference type="PROSITE" id="PS51186">
    <property type="entry name" value="GNAT"/>
    <property type="match status" value="2"/>
</dbReference>
<dbReference type="PANTHER" id="PTHR13947">
    <property type="entry name" value="GNAT FAMILY N-ACETYLTRANSFERASE"/>
    <property type="match status" value="1"/>
</dbReference>
<dbReference type="SUPFAM" id="SSF55729">
    <property type="entry name" value="Acyl-CoA N-acyltransferases (Nat)"/>
    <property type="match status" value="2"/>
</dbReference>
<name>A0ABN2LAR5_9MICO</name>
<feature type="domain" description="N-acetyltransferase" evidence="2">
    <location>
        <begin position="1"/>
        <end position="151"/>
    </location>
</feature>
<proteinExistence type="predicted"/>
<dbReference type="Proteomes" id="UP001500851">
    <property type="component" value="Unassembled WGS sequence"/>
</dbReference>